<dbReference type="InterPro" id="IPR025302">
    <property type="entry name" value="DrrA1/2-like_C"/>
</dbReference>
<accession>A0A7C4L0H2</accession>
<dbReference type="InterPro" id="IPR050763">
    <property type="entry name" value="ABC_transporter_ATP-binding"/>
</dbReference>
<dbReference type="Gene3D" id="3.40.50.300">
    <property type="entry name" value="P-loop containing nucleotide triphosphate hydrolases"/>
    <property type="match status" value="1"/>
</dbReference>
<evidence type="ECO:0000256" key="3">
    <source>
        <dbReference type="ARBA" id="ARBA00022741"/>
    </source>
</evidence>
<sequence length="301" mass="34054">MTSIQVNQISKRFGSQQAVDQVSFEVEPGEIFGLLGPNGAGKTTTIRIILDIFKPDSGEVVVLGGKMSEEKKNRIGYLPEERGLYQDITLETCLNYLARLKGLKPAEAAARVEQMMKRFDLYDHRKKKVKELSKGMQQKAQLIITLVHDPQLIIIDEPFSALDPVNTQMVKDLLREERDKGKTIVMCSHQMHQVEELCDRLVLINRGKVMLYGKLNDIRRQYSGQEVIVHPLNDLPAQIPGVNRIERENSAYILHLADQITPQTILKNLVDQGIALERFEIALPTLDEIFIQVVTARGEVS</sequence>
<dbReference type="PANTHER" id="PTHR42711:SF5">
    <property type="entry name" value="ABC TRANSPORTER ATP-BINDING PROTEIN NATA"/>
    <property type="match status" value="1"/>
</dbReference>
<dbReference type="GO" id="GO:0005524">
    <property type="term" value="F:ATP binding"/>
    <property type="evidence" value="ECO:0007669"/>
    <property type="project" value="UniProtKB-KW"/>
</dbReference>
<dbReference type="SUPFAM" id="SSF52540">
    <property type="entry name" value="P-loop containing nucleoside triphosphate hydrolases"/>
    <property type="match status" value="1"/>
</dbReference>
<name>A0A7C4L0H2_9CHLR</name>
<dbReference type="Pfam" id="PF00005">
    <property type="entry name" value="ABC_tran"/>
    <property type="match status" value="1"/>
</dbReference>
<dbReference type="InterPro" id="IPR003439">
    <property type="entry name" value="ABC_transporter-like_ATP-bd"/>
</dbReference>
<dbReference type="InterPro" id="IPR003593">
    <property type="entry name" value="AAA+_ATPase"/>
</dbReference>
<evidence type="ECO:0000259" key="5">
    <source>
        <dbReference type="PROSITE" id="PS50893"/>
    </source>
</evidence>
<keyword evidence="4 6" id="KW-0067">ATP-binding</keyword>
<protein>
    <submittedName>
        <fullName evidence="6">ATP-binding cassette domain-containing protein</fullName>
    </submittedName>
</protein>
<feature type="domain" description="ABC transporter" evidence="5">
    <location>
        <begin position="4"/>
        <end position="231"/>
    </location>
</feature>
<proteinExistence type="inferred from homology"/>
<organism evidence="6">
    <name type="scientific">Bellilinea caldifistulae</name>
    <dbReference type="NCBI Taxonomy" id="360411"/>
    <lineage>
        <taxon>Bacteria</taxon>
        <taxon>Bacillati</taxon>
        <taxon>Chloroflexota</taxon>
        <taxon>Anaerolineae</taxon>
        <taxon>Anaerolineales</taxon>
        <taxon>Anaerolineaceae</taxon>
        <taxon>Bellilinea</taxon>
    </lineage>
</organism>
<dbReference type="GO" id="GO:0016887">
    <property type="term" value="F:ATP hydrolysis activity"/>
    <property type="evidence" value="ECO:0007669"/>
    <property type="project" value="InterPro"/>
</dbReference>
<keyword evidence="2" id="KW-0813">Transport</keyword>
<dbReference type="InterPro" id="IPR027417">
    <property type="entry name" value="P-loop_NTPase"/>
</dbReference>
<dbReference type="EMBL" id="DSXR01000032">
    <property type="protein sequence ID" value="HGS86461.1"/>
    <property type="molecule type" value="Genomic_DNA"/>
</dbReference>
<keyword evidence="3" id="KW-0547">Nucleotide-binding</keyword>
<evidence type="ECO:0000313" key="6">
    <source>
        <dbReference type="EMBL" id="HGS86461.1"/>
    </source>
</evidence>
<evidence type="ECO:0000256" key="1">
    <source>
        <dbReference type="ARBA" id="ARBA00005417"/>
    </source>
</evidence>
<dbReference type="Pfam" id="PF13732">
    <property type="entry name" value="DrrA1-3_C"/>
    <property type="match status" value="1"/>
</dbReference>
<comment type="caution">
    <text evidence="6">The sequence shown here is derived from an EMBL/GenBank/DDBJ whole genome shotgun (WGS) entry which is preliminary data.</text>
</comment>
<dbReference type="AlphaFoldDB" id="A0A7C4L0H2"/>
<dbReference type="PANTHER" id="PTHR42711">
    <property type="entry name" value="ABC TRANSPORTER ATP-BINDING PROTEIN"/>
    <property type="match status" value="1"/>
</dbReference>
<evidence type="ECO:0000256" key="2">
    <source>
        <dbReference type="ARBA" id="ARBA00022448"/>
    </source>
</evidence>
<comment type="similarity">
    <text evidence="1">Belongs to the ABC transporter superfamily.</text>
</comment>
<dbReference type="SMART" id="SM00382">
    <property type="entry name" value="AAA"/>
    <property type="match status" value="1"/>
</dbReference>
<dbReference type="PROSITE" id="PS50893">
    <property type="entry name" value="ABC_TRANSPORTER_2"/>
    <property type="match status" value="1"/>
</dbReference>
<reference evidence="6" key="1">
    <citation type="journal article" date="2020" name="mSystems">
        <title>Genome- and Community-Level Interaction Insights into Carbon Utilization and Element Cycling Functions of Hydrothermarchaeota in Hydrothermal Sediment.</title>
        <authorList>
            <person name="Zhou Z."/>
            <person name="Liu Y."/>
            <person name="Xu W."/>
            <person name="Pan J."/>
            <person name="Luo Z.H."/>
            <person name="Li M."/>
        </authorList>
    </citation>
    <scope>NUCLEOTIDE SEQUENCE [LARGE SCALE GENOMIC DNA]</scope>
    <source>
        <strain evidence="6">SpSt-556</strain>
    </source>
</reference>
<dbReference type="InterPro" id="IPR017871">
    <property type="entry name" value="ABC_transporter-like_CS"/>
</dbReference>
<evidence type="ECO:0000256" key="4">
    <source>
        <dbReference type="ARBA" id="ARBA00022840"/>
    </source>
</evidence>
<gene>
    <name evidence="6" type="ORF">ENT17_02465</name>
</gene>
<dbReference type="PROSITE" id="PS00211">
    <property type="entry name" value="ABC_TRANSPORTER_1"/>
    <property type="match status" value="1"/>
</dbReference>